<feature type="transmembrane region" description="Helical" evidence="1">
    <location>
        <begin position="33"/>
        <end position="51"/>
    </location>
</feature>
<evidence type="ECO:0000313" key="2">
    <source>
        <dbReference type="EMBL" id="PIQ74613.1"/>
    </source>
</evidence>
<keyword evidence="1" id="KW-0472">Membrane</keyword>
<gene>
    <name evidence="2" type="ORF">COV85_01135</name>
</gene>
<organism evidence="2 3">
    <name type="scientific">Candidatus Portnoybacteria bacterium CG11_big_fil_rev_8_21_14_0_20_44_10</name>
    <dbReference type="NCBI Taxonomy" id="1974818"/>
    <lineage>
        <taxon>Bacteria</taxon>
        <taxon>Candidatus Portnoyibacteriota</taxon>
    </lineage>
</organism>
<dbReference type="EMBL" id="PCVN01000031">
    <property type="protein sequence ID" value="PIQ74613.1"/>
    <property type="molecule type" value="Genomic_DNA"/>
</dbReference>
<keyword evidence="1" id="KW-0812">Transmembrane</keyword>
<dbReference type="AlphaFoldDB" id="A0A2H0KR30"/>
<feature type="transmembrane region" description="Helical" evidence="1">
    <location>
        <begin position="57"/>
        <end position="79"/>
    </location>
</feature>
<evidence type="ECO:0000313" key="3">
    <source>
        <dbReference type="Proteomes" id="UP000231550"/>
    </source>
</evidence>
<feature type="transmembrane region" description="Helical" evidence="1">
    <location>
        <begin position="124"/>
        <end position="141"/>
    </location>
</feature>
<accession>A0A2H0KR30</accession>
<name>A0A2H0KR30_9BACT</name>
<comment type="caution">
    <text evidence="2">The sequence shown here is derived from an EMBL/GenBank/DDBJ whole genome shotgun (WGS) entry which is preliminary data.</text>
</comment>
<reference evidence="2 3" key="1">
    <citation type="submission" date="2017-09" db="EMBL/GenBank/DDBJ databases">
        <title>Depth-based differentiation of microbial function through sediment-hosted aquifers and enrichment of novel symbionts in the deep terrestrial subsurface.</title>
        <authorList>
            <person name="Probst A.J."/>
            <person name="Ladd B."/>
            <person name="Jarett J.K."/>
            <person name="Geller-Mcgrath D.E."/>
            <person name="Sieber C.M."/>
            <person name="Emerson J.B."/>
            <person name="Anantharaman K."/>
            <person name="Thomas B.C."/>
            <person name="Malmstrom R."/>
            <person name="Stieglmeier M."/>
            <person name="Klingl A."/>
            <person name="Woyke T."/>
            <person name="Ryan C.M."/>
            <person name="Banfield J.F."/>
        </authorList>
    </citation>
    <scope>NUCLEOTIDE SEQUENCE [LARGE SCALE GENOMIC DNA]</scope>
    <source>
        <strain evidence="2">CG11_big_fil_rev_8_21_14_0_20_44_10</strain>
    </source>
</reference>
<keyword evidence="1" id="KW-1133">Transmembrane helix</keyword>
<evidence type="ECO:0000256" key="1">
    <source>
        <dbReference type="SAM" id="Phobius"/>
    </source>
</evidence>
<proteinExistence type="predicted"/>
<sequence>MESDISKENIEPATEADRELKSFKLYHGPKAPLLIKIFAGLMWFGAGLMILEGVVGLVFFSFSPIQSFLVLGLGLYAAYAGKLMFDAKRKAIYFVSVFVGILLIAGFISLFSTGLSNISISDESIISILYGLLLVLIILKYRDSFVN</sequence>
<dbReference type="Proteomes" id="UP000231550">
    <property type="component" value="Unassembled WGS sequence"/>
</dbReference>
<feature type="transmembrane region" description="Helical" evidence="1">
    <location>
        <begin position="91"/>
        <end position="112"/>
    </location>
</feature>
<protein>
    <submittedName>
        <fullName evidence="2">Uncharacterized protein</fullName>
    </submittedName>
</protein>